<name>A0A4W5KF05_9TELE</name>
<evidence type="ECO:0000313" key="2">
    <source>
        <dbReference type="Ensembl" id="ENSHHUP00000014757.1"/>
    </source>
</evidence>
<evidence type="ECO:0000256" key="1">
    <source>
        <dbReference type="SAM" id="Phobius"/>
    </source>
</evidence>
<reference evidence="3" key="1">
    <citation type="submission" date="2018-06" db="EMBL/GenBank/DDBJ databases">
        <title>Genome assembly of Danube salmon.</title>
        <authorList>
            <person name="Macqueen D.J."/>
            <person name="Gundappa M.K."/>
        </authorList>
    </citation>
    <scope>NUCLEOTIDE SEQUENCE [LARGE SCALE GENOMIC DNA]</scope>
</reference>
<accession>A0A4W5KF05</accession>
<proteinExistence type="predicted"/>
<reference evidence="2" key="2">
    <citation type="submission" date="2025-08" db="UniProtKB">
        <authorList>
            <consortium name="Ensembl"/>
        </authorList>
    </citation>
    <scope>IDENTIFICATION</scope>
</reference>
<dbReference type="AlphaFoldDB" id="A0A4W5KF05"/>
<dbReference type="STRING" id="62062.ENSHHUP00000014757"/>
<keyword evidence="3" id="KW-1185">Reference proteome</keyword>
<keyword evidence="1" id="KW-0812">Transmembrane</keyword>
<sequence>MPDRGCNIWSLVVLSVLEMGLGASSIALGVFGIIRVRSVHKLQLGDASPIWSGMCVSQIIHFCSIITSMVYKNGRV</sequence>
<dbReference type="Proteomes" id="UP000314982">
    <property type="component" value="Unassembled WGS sequence"/>
</dbReference>
<dbReference type="Ensembl" id="ENSHHUT00000015258.1">
    <property type="protein sequence ID" value="ENSHHUP00000014757.1"/>
    <property type="gene ID" value="ENSHHUG00000009133.1"/>
</dbReference>
<organism evidence="2 3">
    <name type="scientific">Hucho hucho</name>
    <name type="common">huchen</name>
    <dbReference type="NCBI Taxonomy" id="62062"/>
    <lineage>
        <taxon>Eukaryota</taxon>
        <taxon>Metazoa</taxon>
        <taxon>Chordata</taxon>
        <taxon>Craniata</taxon>
        <taxon>Vertebrata</taxon>
        <taxon>Euteleostomi</taxon>
        <taxon>Actinopterygii</taxon>
        <taxon>Neopterygii</taxon>
        <taxon>Teleostei</taxon>
        <taxon>Protacanthopterygii</taxon>
        <taxon>Salmoniformes</taxon>
        <taxon>Salmonidae</taxon>
        <taxon>Salmoninae</taxon>
        <taxon>Hucho</taxon>
    </lineage>
</organism>
<keyword evidence="1" id="KW-0472">Membrane</keyword>
<protein>
    <submittedName>
        <fullName evidence="2">Uncharacterized protein</fullName>
    </submittedName>
</protein>
<keyword evidence="1" id="KW-1133">Transmembrane helix</keyword>
<dbReference type="GeneTree" id="ENSGT00940000176107"/>
<evidence type="ECO:0000313" key="3">
    <source>
        <dbReference type="Proteomes" id="UP000314982"/>
    </source>
</evidence>
<feature type="transmembrane region" description="Helical" evidence="1">
    <location>
        <begin position="50"/>
        <end position="71"/>
    </location>
</feature>
<reference evidence="2" key="3">
    <citation type="submission" date="2025-09" db="UniProtKB">
        <authorList>
            <consortium name="Ensembl"/>
        </authorList>
    </citation>
    <scope>IDENTIFICATION</scope>
</reference>
<feature type="transmembrane region" description="Helical" evidence="1">
    <location>
        <begin position="12"/>
        <end position="34"/>
    </location>
</feature>